<dbReference type="Proteomes" id="UP001595772">
    <property type="component" value="Unassembled WGS sequence"/>
</dbReference>
<feature type="transmembrane region" description="Helical" evidence="1">
    <location>
        <begin position="6"/>
        <end position="26"/>
    </location>
</feature>
<dbReference type="EMBL" id="JBHSAO010000001">
    <property type="protein sequence ID" value="MFC4023250.1"/>
    <property type="molecule type" value="Genomic_DNA"/>
</dbReference>
<evidence type="ECO:0000313" key="2">
    <source>
        <dbReference type="EMBL" id="MFC4023250.1"/>
    </source>
</evidence>
<keyword evidence="3" id="KW-1185">Reference proteome</keyword>
<sequence>MLNYIIYFISLFITLPIFATISIYLISVKVLHSKKLKAVHTAVNWTTILYIIVVVILFDLIFGRIFIGWIIVFFIISLSIIITYQWKTGTEVELGKAIRVIWRFSFILFLMLYILLVLVGIIQQIFV</sequence>
<keyword evidence="1" id="KW-0472">Membrane</keyword>
<protein>
    <submittedName>
        <fullName evidence="2">DUF3397 domain-containing protein</fullName>
    </submittedName>
</protein>
<organism evidence="2 3">
    <name type="scientific">Oceanobacillus longus</name>
    <dbReference type="NCBI Taxonomy" id="930120"/>
    <lineage>
        <taxon>Bacteria</taxon>
        <taxon>Bacillati</taxon>
        <taxon>Bacillota</taxon>
        <taxon>Bacilli</taxon>
        <taxon>Bacillales</taxon>
        <taxon>Bacillaceae</taxon>
        <taxon>Oceanobacillus</taxon>
    </lineage>
</organism>
<comment type="caution">
    <text evidence="2">The sequence shown here is derived from an EMBL/GenBank/DDBJ whole genome shotgun (WGS) entry which is preliminary data.</text>
</comment>
<dbReference type="InterPro" id="IPR024515">
    <property type="entry name" value="DUF3397"/>
</dbReference>
<dbReference type="Pfam" id="PF11877">
    <property type="entry name" value="DUF3397"/>
    <property type="match status" value="1"/>
</dbReference>
<feature type="transmembrane region" description="Helical" evidence="1">
    <location>
        <begin position="38"/>
        <end position="58"/>
    </location>
</feature>
<name>A0ABV8GU77_9BACI</name>
<feature type="transmembrane region" description="Helical" evidence="1">
    <location>
        <begin position="64"/>
        <end position="84"/>
    </location>
</feature>
<keyword evidence="1" id="KW-1133">Transmembrane helix</keyword>
<evidence type="ECO:0000313" key="3">
    <source>
        <dbReference type="Proteomes" id="UP001595772"/>
    </source>
</evidence>
<feature type="transmembrane region" description="Helical" evidence="1">
    <location>
        <begin position="104"/>
        <end position="126"/>
    </location>
</feature>
<gene>
    <name evidence="2" type="ORF">ACFOUV_05370</name>
</gene>
<keyword evidence="1" id="KW-0812">Transmembrane</keyword>
<accession>A0ABV8GU77</accession>
<dbReference type="RefSeq" id="WP_379495718.1">
    <property type="nucleotide sequence ID" value="NZ_JBHSAO010000001.1"/>
</dbReference>
<reference evidence="3" key="1">
    <citation type="journal article" date="2019" name="Int. J. Syst. Evol. Microbiol.">
        <title>The Global Catalogue of Microorganisms (GCM) 10K type strain sequencing project: providing services to taxonomists for standard genome sequencing and annotation.</title>
        <authorList>
            <consortium name="The Broad Institute Genomics Platform"/>
            <consortium name="The Broad Institute Genome Sequencing Center for Infectious Disease"/>
            <person name="Wu L."/>
            <person name="Ma J."/>
        </authorList>
    </citation>
    <scope>NUCLEOTIDE SEQUENCE [LARGE SCALE GENOMIC DNA]</scope>
    <source>
        <strain evidence="3">IBRC-M 10703</strain>
    </source>
</reference>
<evidence type="ECO:0000256" key="1">
    <source>
        <dbReference type="SAM" id="Phobius"/>
    </source>
</evidence>
<proteinExistence type="predicted"/>